<dbReference type="KEGG" id="aprs:BI364_05360"/>
<dbReference type="Proteomes" id="UP000095401">
    <property type="component" value="Chromosome"/>
</dbReference>
<dbReference type="EMBL" id="CP017415">
    <property type="protein sequence ID" value="AOU97476.1"/>
    <property type="molecule type" value="Genomic_DNA"/>
</dbReference>
<protein>
    <recommendedName>
        <fullName evidence="1">ABC-type transport auxiliary lipoprotein component domain-containing protein</fullName>
    </recommendedName>
</protein>
<evidence type="ECO:0000313" key="3">
    <source>
        <dbReference type="Proteomes" id="UP000095401"/>
    </source>
</evidence>
<dbReference type="AlphaFoldDB" id="A0A1D8ILY5"/>
<keyword evidence="3" id="KW-1185">Reference proteome</keyword>
<sequence length="228" mass="24628">MSPSIRQLAPVILTCLATVLGGCSLLPDRQATQQVTEYRIAPPLPGPVAWHDEARCPDLRVATPTAAPGFEGTGMRYSTAPYQIADFAYHRWIAPPAAMLAMPLSEALRASGNFKHVIGGTTPSVTPLSIATHLVTLLQVFHGDHSRIHLIVDTTLNDTRNDHTLATRRFDIKEDVSAPNPVAGVTATNLAVEQWTRAVNHWLNRRVDTGLCNSPQYGARTAGAGNPQ</sequence>
<dbReference type="PROSITE" id="PS51257">
    <property type="entry name" value="PROKAR_LIPOPROTEIN"/>
    <property type="match status" value="1"/>
</dbReference>
<proteinExistence type="predicted"/>
<gene>
    <name evidence="2" type="ORF">BI364_05360</name>
</gene>
<dbReference type="RefSeq" id="WP_070077861.1">
    <property type="nucleotide sequence ID" value="NZ_CP017415.1"/>
</dbReference>
<dbReference type="Gene3D" id="3.40.50.10610">
    <property type="entry name" value="ABC-type transport auxiliary lipoprotein component"/>
    <property type="match status" value="1"/>
</dbReference>
<name>A0A1D8ILY5_9GAMM</name>
<dbReference type="InterPro" id="IPR005586">
    <property type="entry name" value="ABC_trans_aux"/>
</dbReference>
<evidence type="ECO:0000259" key="1">
    <source>
        <dbReference type="Pfam" id="PF03886"/>
    </source>
</evidence>
<feature type="domain" description="ABC-type transport auxiliary lipoprotein component" evidence="1">
    <location>
        <begin position="52"/>
        <end position="199"/>
    </location>
</feature>
<reference evidence="3" key="1">
    <citation type="submission" date="2016-09" db="EMBL/GenBank/DDBJ databases">
        <title>Acidihalobacter prosperus F5.</title>
        <authorList>
            <person name="Khaleque H.N."/>
            <person name="Ramsay J.P."/>
            <person name="Kaksonen A.H."/>
            <person name="Boxall N.J."/>
            <person name="Watkin E.L.J."/>
        </authorList>
    </citation>
    <scope>NUCLEOTIDE SEQUENCE [LARGE SCALE GENOMIC DNA]</scope>
    <source>
        <strain evidence="3">F5</strain>
    </source>
</reference>
<accession>A0A1D8ILY5</accession>
<dbReference type="Pfam" id="PF03886">
    <property type="entry name" value="ABC_trans_aux"/>
    <property type="match status" value="1"/>
</dbReference>
<evidence type="ECO:0000313" key="2">
    <source>
        <dbReference type="EMBL" id="AOU97476.1"/>
    </source>
</evidence>
<dbReference type="SUPFAM" id="SSF159594">
    <property type="entry name" value="XCC0632-like"/>
    <property type="match status" value="1"/>
</dbReference>
<organism evidence="2 3">
    <name type="scientific">Acidihalobacter yilgarnensis</name>
    <dbReference type="NCBI Taxonomy" id="2819280"/>
    <lineage>
        <taxon>Bacteria</taxon>
        <taxon>Pseudomonadati</taxon>
        <taxon>Pseudomonadota</taxon>
        <taxon>Gammaproteobacteria</taxon>
        <taxon>Chromatiales</taxon>
        <taxon>Ectothiorhodospiraceae</taxon>
        <taxon>Acidihalobacter</taxon>
    </lineage>
</organism>